<dbReference type="AlphaFoldDB" id="A0A250L6U9"/>
<dbReference type="GeneID" id="93188907"/>
<gene>
    <name evidence="2" type="ORF">BCCH1_27430</name>
    <name evidence="3" type="ORF">LXE91_26190</name>
</gene>
<evidence type="ECO:0000313" key="3">
    <source>
        <dbReference type="EMBL" id="WFN19462.1"/>
    </source>
</evidence>
<feature type="domain" description="Glycosyl transferase family 1" evidence="1">
    <location>
        <begin position="224"/>
        <end position="362"/>
    </location>
</feature>
<protein>
    <submittedName>
        <fullName evidence="3">Glycosyltransferase</fullName>
        <ecNumber evidence="3">2.4.-.-</ecNumber>
    </submittedName>
</protein>
<name>A0A250L6U9_9BURK</name>
<organism evidence="2">
    <name type="scientific">Burkholderia contaminans</name>
    <dbReference type="NCBI Taxonomy" id="488447"/>
    <lineage>
        <taxon>Bacteria</taxon>
        <taxon>Pseudomonadati</taxon>
        <taxon>Pseudomonadota</taxon>
        <taxon>Betaproteobacteria</taxon>
        <taxon>Burkholderiales</taxon>
        <taxon>Burkholderiaceae</taxon>
        <taxon>Burkholderia</taxon>
        <taxon>Burkholderia cepacia complex</taxon>
    </lineage>
</organism>
<proteinExistence type="predicted"/>
<dbReference type="EMBL" id="CP090641">
    <property type="protein sequence ID" value="WFN19462.1"/>
    <property type="molecule type" value="Genomic_DNA"/>
</dbReference>
<accession>A0A250L6U9</accession>
<evidence type="ECO:0000313" key="4">
    <source>
        <dbReference type="Proteomes" id="UP001220209"/>
    </source>
</evidence>
<dbReference type="Pfam" id="PF00534">
    <property type="entry name" value="Glycos_transf_1"/>
    <property type="match status" value="1"/>
</dbReference>
<dbReference type="Proteomes" id="UP001220209">
    <property type="component" value="Chromosome 2"/>
</dbReference>
<reference evidence="3 4" key="3">
    <citation type="submission" date="2021-12" db="EMBL/GenBank/DDBJ databases">
        <title>Genomic and phenotypic characterization of three Burkholderia contaminans isolates recovered from different sources.</title>
        <authorList>
            <person name="Lopez De Volder A."/>
            <person name="Fan Y."/>
            <person name="Nunvar J."/>
            <person name="Herrera T."/>
            <person name="Timp W."/>
            <person name="Degrossi J."/>
        </authorList>
    </citation>
    <scope>NUCLEOTIDE SEQUENCE [LARGE SCALE GENOMIC DNA]</scope>
    <source>
        <strain evidence="3 4">LMG 23361</strain>
    </source>
</reference>
<evidence type="ECO:0000313" key="2">
    <source>
        <dbReference type="EMBL" id="BBA40318.1"/>
    </source>
</evidence>
<sequence length="392" mass="42421">MKSSSSITFVMDGNFSRVGREIYSPHMGHEKFAGRFAPHFDAVRIVARAFPKTRPIGSLVTGPTTSFVDLGAIRGARHWLPGLPRATARLIGALRGAQTLVIRFPGNVATLALLLCWVMRKPFSAEIVADPEDYFSKAASDHPLRRVAKWLHCRATACAARRAQSVRYVTEAYLQEKYPPRARTASFGFSDAFLPDGLFVARDPAARAQPGSLRLINVSMMHNRSKGHVALLEAVARLRRKNVAVVLTLVGDGALRAELEAMAHALGIANGVAFRGQVSSETACAMVAEHDLFVLPSLQEGMPRAMLEAMAVGTPVLGTRVGGIPEVLPASDLIRAGSVDAIEAAIDAIARDPAQLVDMRARQQAKAAGFSYSALQEKYDAYCRYLIERCAA</sequence>
<dbReference type="EMBL" id="AP018357">
    <property type="protein sequence ID" value="BBA40318.1"/>
    <property type="molecule type" value="Genomic_DNA"/>
</dbReference>
<dbReference type="InterPro" id="IPR001296">
    <property type="entry name" value="Glyco_trans_1"/>
</dbReference>
<evidence type="ECO:0000259" key="1">
    <source>
        <dbReference type="Pfam" id="PF00534"/>
    </source>
</evidence>
<reference evidence="2" key="1">
    <citation type="journal article" date="2016" name="Biosci. Biotechnol. Biochem.">
        <title>Bioconversion of AHX to AOH by resting cells of Burkholderia contaminans CH-1.</title>
        <authorList>
            <person name="Choi J.H."/>
            <person name="Kikuchi A."/>
            <person name="Pumkaeo P."/>
            <person name="Hirai H."/>
            <person name="Tokuyama S."/>
            <person name="Kawagishi H."/>
        </authorList>
    </citation>
    <scope>NUCLEOTIDE SEQUENCE</scope>
    <source>
        <strain evidence="2">CH-1</strain>
    </source>
</reference>
<dbReference type="Gene3D" id="3.40.50.2000">
    <property type="entry name" value="Glycogen Phosphorylase B"/>
    <property type="match status" value="2"/>
</dbReference>
<dbReference type="EC" id="2.4.-.-" evidence="3"/>
<dbReference type="PANTHER" id="PTHR12526">
    <property type="entry name" value="GLYCOSYLTRANSFERASE"/>
    <property type="match status" value="1"/>
</dbReference>
<reference evidence="2" key="2">
    <citation type="journal article" date="2017" name="Genome Announc.">
        <title>High-Quality Draft Genome Sequence of Burkholderia contaminans CH-1, a Gram-Negative Bacterium That Metabolizes 2-Azahypoxanthine, a Plant Growth-Regulating Compound.</title>
        <authorList>
            <person name="Choi J.-H."/>
            <person name="Sugiura H."/>
            <person name="Moriuchi R."/>
            <person name="Kawagishi H."/>
            <person name="Dohra H."/>
        </authorList>
    </citation>
    <scope>NUCLEOTIDE SEQUENCE</scope>
    <source>
        <strain evidence="2">CH-1</strain>
    </source>
</reference>
<keyword evidence="3" id="KW-0328">Glycosyltransferase</keyword>
<dbReference type="RefSeq" id="WP_223274437.1">
    <property type="nucleotide sequence ID" value="NZ_AP018357.1"/>
</dbReference>
<dbReference type="GO" id="GO:0016757">
    <property type="term" value="F:glycosyltransferase activity"/>
    <property type="evidence" value="ECO:0007669"/>
    <property type="project" value="UniProtKB-KW"/>
</dbReference>
<dbReference type="SUPFAM" id="SSF53756">
    <property type="entry name" value="UDP-Glycosyltransferase/glycogen phosphorylase"/>
    <property type="match status" value="1"/>
</dbReference>
<keyword evidence="3" id="KW-0808">Transferase</keyword>